<evidence type="ECO:0000256" key="11">
    <source>
        <dbReference type="HAMAP-Rule" id="MF_01547"/>
    </source>
</evidence>
<feature type="binding site" evidence="11">
    <location>
        <position position="77"/>
    </location>
    <ligand>
        <name>S-adenosyl-L-methionine</name>
        <dbReference type="ChEBI" id="CHEBI:59789"/>
    </ligand>
</feature>
<keyword evidence="3 11" id="KW-0808">Transferase</keyword>
<gene>
    <name evidence="11 14" type="primary">rlmE</name>
    <name evidence="11" type="synonym">ftsJ</name>
    <name evidence="11" type="synonym">rrmJ</name>
    <name evidence="14" type="ORF">DSCO28_36300</name>
</gene>
<protein>
    <recommendedName>
        <fullName evidence="7 11">Ribosomal RNA large subunit methyltransferase E</fullName>
        <ecNumber evidence="6 11">2.1.1.166</ecNumber>
    </recommendedName>
    <alternativeName>
        <fullName evidence="9 11">23S rRNA Um2552 methyltransferase</fullName>
    </alternativeName>
    <alternativeName>
        <fullName evidence="8 11">rRNA (uridine-2'-O-)-methyltransferase</fullName>
    </alternativeName>
</protein>
<evidence type="ECO:0000256" key="2">
    <source>
        <dbReference type="ARBA" id="ARBA00022603"/>
    </source>
</evidence>
<feature type="binding site" evidence="11">
    <location>
        <position position="59"/>
    </location>
    <ligand>
        <name>S-adenosyl-L-methionine</name>
        <dbReference type="ChEBI" id="CHEBI:59789"/>
    </ligand>
</feature>
<dbReference type="PANTHER" id="PTHR10920:SF18">
    <property type="entry name" value="RRNA METHYLTRANSFERASE 2, MITOCHONDRIAL"/>
    <property type="match status" value="1"/>
</dbReference>
<dbReference type="RefSeq" id="WP_155323357.1">
    <property type="nucleotide sequence ID" value="NZ_AP021876.1"/>
</dbReference>
<dbReference type="Proteomes" id="UP000425960">
    <property type="component" value="Chromosome"/>
</dbReference>
<keyword evidence="2 11" id="KW-0489">Methyltransferase</keyword>
<dbReference type="InterPro" id="IPR050082">
    <property type="entry name" value="RNA_methyltr_RlmE"/>
</dbReference>
<reference evidence="14 15" key="1">
    <citation type="submission" date="2019-11" db="EMBL/GenBank/DDBJ databases">
        <title>Comparative genomics of hydrocarbon-degrading Desulfosarcina strains.</title>
        <authorList>
            <person name="Watanabe M."/>
            <person name="Kojima H."/>
            <person name="Fukui M."/>
        </authorList>
    </citation>
    <scope>NUCLEOTIDE SEQUENCE [LARGE SCALE GENOMIC DNA]</scope>
    <source>
        <strain evidence="14 15">28bB2T</strain>
    </source>
</reference>
<evidence type="ECO:0000256" key="5">
    <source>
        <dbReference type="ARBA" id="ARBA00037569"/>
    </source>
</evidence>
<evidence type="ECO:0000256" key="8">
    <source>
        <dbReference type="ARBA" id="ARBA00041995"/>
    </source>
</evidence>
<dbReference type="PIRSF" id="PIRSF005461">
    <property type="entry name" value="23S_rRNA_mtase"/>
    <property type="match status" value="1"/>
</dbReference>
<comment type="function">
    <text evidence="5 11">Specifically methylates the uridine in position 2552 of 23S rRNA at the 2'-O position of the ribose in the fully assembled 50S ribosomal subunit.</text>
</comment>
<evidence type="ECO:0000256" key="4">
    <source>
        <dbReference type="ARBA" id="ARBA00022691"/>
    </source>
</evidence>
<comment type="similarity">
    <text evidence="11">Belongs to the class I-like SAM-binding methyltransferase superfamily. RNA methyltransferase RlmE family.</text>
</comment>
<feature type="binding site" evidence="11">
    <location>
        <position position="117"/>
    </location>
    <ligand>
        <name>S-adenosyl-L-methionine</name>
        <dbReference type="ChEBI" id="CHEBI:59789"/>
    </ligand>
</feature>
<keyword evidence="1 11" id="KW-0698">rRNA processing</keyword>
<dbReference type="AlphaFoldDB" id="A0A5K7ZS89"/>
<proteinExistence type="inferred from homology"/>
<dbReference type="SUPFAM" id="SSF53335">
    <property type="entry name" value="S-adenosyl-L-methionine-dependent methyltransferases"/>
    <property type="match status" value="1"/>
</dbReference>
<comment type="catalytic activity">
    <reaction evidence="10 11">
        <text>uridine(2552) in 23S rRNA + S-adenosyl-L-methionine = 2'-O-methyluridine(2552) in 23S rRNA + S-adenosyl-L-homocysteine + H(+)</text>
        <dbReference type="Rhea" id="RHEA:42720"/>
        <dbReference type="Rhea" id="RHEA-COMP:10202"/>
        <dbReference type="Rhea" id="RHEA-COMP:10203"/>
        <dbReference type="ChEBI" id="CHEBI:15378"/>
        <dbReference type="ChEBI" id="CHEBI:57856"/>
        <dbReference type="ChEBI" id="CHEBI:59789"/>
        <dbReference type="ChEBI" id="CHEBI:65315"/>
        <dbReference type="ChEBI" id="CHEBI:74478"/>
        <dbReference type="EC" id="2.1.1.166"/>
    </reaction>
</comment>
<comment type="subcellular location">
    <subcellularLocation>
        <location evidence="11">Cytoplasm</location>
    </subcellularLocation>
</comment>
<dbReference type="InterPro" id="IPR015507">
    <property type="entry name" value="rRNA-MeTfrase_E"/>
</dbReference>
<evidence type="ECO:0000256" key="1">
    <source>
        <dbReference type="ARBA" id="ARBA00022552"/>
    </source>
</evidence>
<dbReference type="Pfam" id="PF01728">
    <property type="entry name" value="FtsJ"/>
    <property type="match status" value="1"/>
</dbReference>
<keyword evidence="4 11" id="KW-0949">S-adenosyl-L-methionine</keyword>
<dbReference type="KEGG" id="dov:DSCO28_36300"/>
<evidence type="ECO:0000256" key="10">
    <source>
        <dbReference type="ARBA" id="ARBA00048970"/>
    </source>
</evidence>
<dbReference type="EC" id="2.1.1.166" evidence="6 11"/>
<dbReference type="InterPro" id="IPR029063">
    <property type="entry name" value="SAM-dependent_MTases_sf"/>
</dbReference>
<evidence type="ECO:0000313" key="14">
    <source>
        <dbReference type="EMBL" id="BBO83064.1"/>
    </source>
</evidence>
<dbReference type="InterPro" id="IPR002877">
    <property type="entry name" value="RNA_MeTrfase_FtsJ_dom"/>
</dbReference>
<dbReference type="EMBL" id="AP021876">
    <property type="protein sequence ID" value="BBO83064.1"/>
    <property type="molecule type" value="Genomic_DNA"/>
</dbReference>
<feature type="active site" description="Proton acceptor" evidence="11 12">
    <location>
        <position position="157"/>
    </location>
</feature>
<keyword evidence="11" id="KW-0963">Cytoplasm</keyword>
<dbReference type="GO" id="GO:0005737">
    <property type="term" value="C:cytoplasm"/>
    <property type="evidence" value="ECO:0007669"/>
    <property type="project" value="UniProtKB-SubCell"/>
</dbReference>
<sequence length="201" mass="22212">MKRSSQKKQNPWADHYTRQAKRDHFAARSVYKLQEIQKKHRILNRGARVLDLGCAPGSWLQFTARVIGPEGRLVGIDLSPVTIALPNHVTVITGDVADLEGHLARLALTRVDVVLSDMAPATTGNRHVDEARSVGLCEAALAIAESTLVTGGHFVCKIFQGNDFKTFTDAVKQRFQRQAAFRPKSTRKASREVFVIGLGKK</sequence>
<dbReference type="Gene3D" id="3.40.50.150">
    <property type="entry name" value="Vaccinia Virus protein VP39"/>
    <property type="match status" value="1"/>
</dbReference>
<name>A0A5K7ZS89_9BACT</name>
<feature type="binding site" evidence="11">
    <location>
        <position position="57"/>
    </location>
    <ligand>
        <name>S-adenosyl-L-methionine</name>
        <dbReference type="ChEBI" id="CHEBI:59789"/>
    </ligand>
</feature>
<dbReference type="HAMAP" id="MF_01547">
    <property type="entry name" value="RNA_methyltr_E"/>
    <property type="match status" value="1"/>
</dbReference>
<evidence type="ECO:0000256" key="12">
    <source>
        <dbReference type="PIRSR" id="PIRSR005461-1"/>
    </source>
</evidence>
<dbReference type="GO" id="GO:0008650">
    <property type="term" value="F:rRNA (uridine-2'-O-)-methyltransferase activity"/>
    <property type="evidence" value="ECO:0007669"/>
    <property type="project" value="UniProtKB-UniRule"/>
</dbReference>
<evidence type="ECO:0000313" key="15">
    <source>
        <dbReference type="Proteomes" id="UP000425960"/>
    </source>
</evidence>
<organism evidence="14 15">
    <name type="scientific">Desulfosarcina ovata subsp. sediminis</name>
    <dbReference type="NCBI Taxonomy" id="885957"/>
    <lineage>
        <taxon>Bacteria</taxon>
        <taxon>Pseudomonadati</taxon>
        <taxon>Thermodesulfobacteriota</taxon>
        <taxon>Desulfobacteria</taxon>
        <taxon>Desulfobacterales</taxon>
        <taxon>Desulfosarcinaceae</taxon>
        <taxon>Desulfosarcina</taxon>
    </lineage>
</organism>
<evidence type="ECO:0000256" key="3">
    <source>
        <dbReference type="ARBA" id="ARBA00022679"/>
    </source>
</evidence>
<evidence type="ECO:0000256" key="9">
    <source>
        <dbReference type="ARBA" id="ARBA00042745"/>
    </source>
</evidence>
<accession>A0A5K7ZS89</accession>
<evidence type="ECO:0000256" key="6">
    <source>
        <dbReference type="ARBA" id="ARBA00038861"/>
    </source>
</evidence>
<dbReference type="PANTHER" id="PTHR10920">
    <property type="entry name" value="RIBOSOMAL RNA METHYLTRANSFERASE"/>
    <property type="match status" value="1"/>
</dbReference>
<evidence type="ECO:0000256" key="7">
    <source>
        <dbReference type="ARBA" id="ARBA00041129"/>
    </source>
</evidence>
<evidence type="ECO:0000259" key="13">
    <source>
        <dbReference type="Pfam" id="PF01728"/>
    </source>
</evidence>
<feature type="domain" description="Ribosomal RNA methyltransferase FtsJ" evidence="13">
    <location>
        <begin position="26"/>
        <end position="200"/>
    </location>
</feature>
<feature type="binding site" evidence="11">
    <location>
        <position position="95"/>
    </location>
    <ligand>
        <name>S-adenosyl-L-methionine</name>
        <dbReference type="ChEBI" id="CHEBI:59789"/>
    </ligand>
</feature>